<sequence>MSLLLDVDWIVPKGHIEGTQWLETWKRGKSINLRVSIVIYASLVTLVYFIIILVLQFFLET</sequence>
<proteinExistence type="predicted"/>
<gene>
    <name evidence="2" type="ORF">C5167_033701</name>
</gene>
<dbReference type="AlphaFoldDB" id="A0A4Y7KE04"/>
<evidence type="ECO:0000256" key="1">
    <source>
        <dbReference type="SAM" id="Phobius"/>
    </source>
</evidence>
<reference evidence="2 3" key="1">
    <citation type="journal article" date="2018" name="Science">
        <title>The opium poppy genome and morphinan production.</title>
        <authorList>
            <person name="Guo L."/>
            <person name="Winzer T."/>
            <person name="Yang X."/>
            <person name="Li Y."/>
            <person name="Ning Z."/>
            <person name="He Z."/>
            <person name="Teodor R."/>
            <person name="Lu Y."/>
            <person name="Bowser T.A."/>
            <person name="Graham I.A."/>
            <person name="Ye K."/>
        </authorList>
    </citation>
    <scope>NUCLEOTIDE SEQUENCE [LARGE SCALE GENOMIC DNA]</scope>
    <source>
        <strain evidence="3">cv. HN1</strain>
        <tissue evidence="2">Leaves</tissue>
    </source>
</reference>
<keyword evidence="1" id="KW-1133">Transmembrane helix</keyword>
<evidence type="ECO:0000313" key="2">
    <source>
        <dbReference type="EMBL" id="RZC70582.1"/>
    </source>
</evidence>
<evidence type="ECO:0000313" key="3">
    <source>
        <dbReference type="Proteomes" id="UP000316621"/>
    </source>
</evidence>
<dbReference type="Proteomes" id="UP000316621">
    <property type="component" value="Chromosome 7"/>
</dbReference>
<name>A0A4Y7KE04_PAPSO</name>
<accession>A0A4Y7KE04</accession>
<keyword evidence="1" id="KW-0472">Membrane</keyword>
<dbReference type="EMBL" id="CM010721">
    <property type="protein sequence ID" value="RZC70582.1"/>
    <property type="molecule type" value="Genomic_DNA"/>
</dbReference>
<organism evidence="2 3">
    <name type="scientific">Papaver somniferum</name>
    <name type="common">Opium poppy</name>
    <dbReference type="NCBI Taxonomy" id="3469"/>
    <lineage>
        <taxon>Eukaryota</taxon>
        <taxon>Viridiplantae</taxon>
        <taxon>Streptophyta</taxon>
        <taxon>Embryophyta</taxon>
        <taxon>Tracheophyta</taxon>
        <taxon>Spermatophyta</taxon>
        <taxon>Magnoliopsida</taxon>
        <taxon>Ranunculales</taxon>
        <taxon>Papaveraceae</taxon>
        <taxon>Papaveroideae</taxon>
        <taxon>Papaver</taxon>
    </lineage>
</organism>
<dbReference type="Gramene" id="RZC70582">
    <property type="protein sequence ID" value="RZC70582"/>
    <property type="gene ID" value="C5167_033701"/>
</dbReference>
<feature type="transmembrane region" description="Helical" evidence="1">
    <location>
        <begin position="37"/>
        <end position="59"/>
    </location>
</feature>
<keyword evidence="3" id="KW-1185">Reference proteome</keyword>
<protein>
    <submittedName>
        <fullName evidence="2">Uncharacterized protein</fullName>
    </submittedName>
</protein>
<keyword evidence="1" id="KW-0812">Transmembrane</keyword>